<evidence type="ECO:0000313" key="1">
    <source>
        <dbReference type="EMBL" id="UPK91541.1"/>
    </source>
</evidence>
<protein>
    <submittedName>
        <fullName evidence="1">Uncharacterized protein</fullName>
    </submittedName>
</protein>
<reference evidence="1" key="1">
    <citation type="submission" date="2021-11" db="EMBL/GenBank/DDBJ databases">
        <title>Fusarium solani-melongenae Genome sequencing and assembly.</title>
        <authorList>
            <person name="Xie S."/>
            <person name="Huang L."/>
            <person name="Zhang X."/>
        </authorList>
    </citation>
    <scope>NUCLEOTIDE SEQUENCE</scope>
    <source>
        <strain evidence="1">CRI 24-3</strain>
    </source>
</reference>
<dbReference type="Proteomes" id="UP000830768">
    <property type="component" value="Chromosome 2"/>
</dbReference>
<dbReference type="EMBL" id="CP090031">
    <property type="protein sequence ID" value="UPK91541.1"/>
    <property type="molecule type" value="Genomic_DNA"/>
</dbReference>
<gene>
    <name evidence="1" type="ORF">LCI18_002476</name>
</gene>
<name>A0ACD3YRG5_FUSSC</name>
<organism evidence="1 2">
    <name type="scientific">Fusarium solani subsp. cucurbitae</name>
    <name type="common">Neocosmosporum cucurbitae</name>
    <dbReference type="NCBI Taxonomy" id="2747967"/>
    <lineage>
        <taxon>Eukaryota</taxon>
        <taxon>Fungi</taxon>
        <taxon>Dikarya</taxon>
        <taxon>Ascomycota</taxon>
        <taxon>Pezizomycotina</taxon>
        <taxon>Sordariomycetes</taxon>
        <taxon>Hypocreomycetidae</taxon>
        <taxon>Hypocreales</taxon>
        <taxon>Nectriaceae</taxon>
        <taxon>Fusarium</taxon>
        <taxon>Fusarium solani species complex</taxon>
    </lineage>
</organism>
<evidence type="ECO:0000313" key="2">
    <source>
        <dbReference type="Proteomes" id="UP000830768"/>
    </source>
</evidence>
<keyword evidence="2" id="KW-1185">Reference proteome</keyword>
<proteinExistence type="predicted"/>
<accession>A0ACD3YRG5</accession>
<sequence length="486" mass="54640">MADQDFQKIFHWAETQKNGSIPSFETRPNDPYHYQSGFNNSFESEAVPGTIPKGQNSPRAIRFGLYAEQITASAFVAPRHVNKKAWLYRARPAVAHQGFTNLPDNPDTESNFLPTNPRVHVSPTQLAWNPFEIPNGQGHDFVDGLKTIAGSGDPTLREGLATHVFLCNKSMEKRAFVNSDGDFLIVPQQGALDIQTEFGFLYVQPGEICVIQRGQRFKVKVQGPTRGYILEIWGSNFELPELGPLGANGLANARDFLHPVAAYEVTENDPWEITYKLGGKFFQSRQRHCPFDVIAWSGNYVPYKVGVEVISHQRGYGMLTCIQYDLTKFVNVGSISVDHIDPSIFCVLTAKSRDPTAPLADFLIFSPRWDVASHTYRPPYYHRNCASELMGLIYGDYDGRSDEFRPGSVSFECGFVPHGEDPPVMKISEASVAFMFESSRAFTITDYAWKSDQKHEHDPKMWDDLVDNFSKHKIEVVQILAAKAAK</sequence>